<dbReference type="GO" id="GO:0006412">
    <property type="term" value="P:translation"/>
    <property type="evidence" value="ECO:0007669"/>
    <property type="project" value="UniProtKB-UniRule"/>
</dbReference>
<dbReference type="NCBIfam" id="TIGR00135">
    <property type="entry name" value="gatC"/>
    <property type="match status" value="1"/>
</dbReference>
<dbReference type="Proteomes" id="UP000234349">
    <property type="component" value="Unassembled WGS sequence"/>
</dbReference>
<evidence type="ECO:0000256" key="4">
    <source>
        <dbReference type="ARBA" id="ARBA00047380"/>
    </source>
</evidence>
<proteinExistence type="inferred from homology"/>
<dbReference type="OMA" id="VTPMAMK"/>
<gene>
    <name evidence="8" type="primary">gatC_2</name>
    <name evidence="6 9" type="synonym">gatC</name>
    <name evidence="7" type="ORF">CUR37_03210</name>
    <name evidence="8" type="ORF">LAS9267_00783</name>
    <name evidence="9" type="ORF">QBD03_08820</name>
</gene>
<comment type="catalytic activity">
    <reaction evidence="4 6">
        <text>L-aspartyl-tRNA(Asn) + L-glutamine + ATP + H2O = L-asparaginyl-tRNA(Asn) + L-glutamate + ADP + phosphate + 2 H(+)</text>
        <dbReference type="Rhea" id="RHEA:14513"/>
        <dbReference type="Rhea" id="RHEA-COMP:9674"/>
        <dbReference type="Rhea" id="RHEA-COMP:9677"/>
        <dbReference type="ChEBI" id="CHEBI:15377"/>
        <dbReference type="ChEBI" id="CHEBI:15378"/>
        <dbReference type="ChEBI" id="CHEBI:29985"/>
        <dbReference type="ChEBI" id="CHEBI:30616"/>
        <dbReference type="ChEBI" id="CHEBI:43474"/>
        <dbReference type="ChEBI" id="CHEBI:58359"/>
        <dbReference type="ChEBI" id="CHEBI:78515"/>
        <dbReference type="ChEBI" id="CHEBI:78516"/>
        <dbReference type="ChEBI" id="CHEBI:456216"/>
    </reaction>
</comment>
<accession>A0A095AES8</accession>
<dbReference type="PANTHER" id="PTHR15004:SF0">
    <property type="entry name" value="GLUTAMYL-TRNA(GLN) AMIDOTRANSFERASE SUBUNIT C, MITOCHONDRIAL"/>
    <property type="match status" value="1"/>
</dbReference>
<comment type="similarity">
    <text evidence="1 6">Belongs to the GatC family.</text>
</comment>
<evidence type="ECO:0000256" key="2">
    <source>
        <dbReference type="ARBA" id="ARBA00011123"/>
    </source>
</evidence>
<name>A0A095AES8_LATSK</name>
<dbReference type="HAMAP" id="MF_00122">
    <property type="entry name" value="GatC"/>
    <property type="match status" value="1"/>
</dbReference>
<dbReference type="EMBL" id="OKRC01000003">
    <property type="protein sequence ID" value="SPE20398.1"/>
    <property type="molecule type" value="Genomic_DNA"/>
</dbReference>
<dbReference type="GO" id="GO:0050567">
    <property type="term" value="F:glutaminyl-tRNA synthase (glutamine-hydrolyzing) activity"/>
    <property type="evidence" value="ECO:0007669"/>
    <property type="project" value="UniProtKB-UniRule"/>
</dbReference>
<dbReference type="SUPFAM" id="SSF141000">
    <property type="entry name" value="Glu-tRNAGln amidotransferase C subunit"/>
    <property type="match status" value="1"/>
</dbReference>
<comment type="function">
    <text evidence="3 6">Allows the formation of correctly charged Asn-tRNA(Asn) or Gln-tRNA(Gln) through the transamidation of misacylated Asp-tRNA(Asn) or Glu-tRNA(Gln) in organisms which lack either or both of asparaginyl-tRNA or glutaminyl-tRNA synthetases. The reaction takes place in the presence of glutamine and ATP through an activated phospho-Asp-tRNA(Asn) or phospho-Glu-tRNA(Gln).</text>
</comment>
<dbReference type="GO" id="GO:0005524">
    <property type="term" value="F:ATP binding"/>
    <property type="evidence" value="ECO:0007669"/>
    <property type="project" value="UniProtKB-KW"/>
</dbReference>
<dbReference type="EMBL" id="MKGH01000011">
    <property type="protein sequence ID" value="PKX79065.1"/>
    <property type="molecule type" value="Genomic_DNA"/>
</dbReference>
<evidence type="ECO:0000313" key="7">
    <source>
        <dbReference type="EMBL" id="PKX79065.1"/>
    </source>
</evidence>
<evidence type="ECO:0000256" key="3">
    <source>
        <dbReference type="ARBA" id="ARBA00024799"/>
    </source>
</evidence>
<dbReference type="Pfam" id="PF02686">
    <property type="entry name" value="GatC"/>
    <property type="match status" value="1"/>
</dbReference>
<reference evidence="9" key="3">
    <citation type="submission" date="2023-04" db="EMBL/GenBank/DDBJ databases">
        <title>Novel strain of Lactilactobacillus sakei and use thereof.</title>
        <authorList>
            <person name="Kim S.Y."/>
        </authorList>
    </citation>
    <scope>NUCLEOTIDE SEQUENCE</scope>
    <source>
        <strain evidence="9">HUP1</strain>
    </source>
</reference>
<evidence type="ECO:0000313" key="8">
    <source>
        <dbReference type="EMBL" id="SPE20398.1"/>
    </source>
</evidence>
<evidence type="ECO:0000313" key="10">
    <source>
        <dbReference type="Proteomes" id="UP000234349"/>
    </source>
</evidence>
<dbReference type="AlphaFoldDB" id="A0A095AES8"/>
<keyword evidence="6" id="KW-0547">Nucleotide-binding</keyword>
<protein>
    <recommendedName>
        <fullName evidence="6">Aspartyl/glutamyl-tRNA(Asn/Gln) amidotransferase subunit C</fullName>
        <shortName evidence="6">Asp/Glu-ADT subunit C</shortName>
        <ecNumber evidence="6">6.3.5.-</ecNumber>
    </recommendedName>
</protein>
<keyword evidence="6" id="KW-0067">ATP-binding</keyword>
<dbReference type="Proteomes" id="UP001179858">
    <property type="component" value="Chromosome"/>
</dbReference>
<dbReference type="EMBL" id="CP122959">
    <property type="protein sequence ID" value="WGI18843.1"/>
    <property type="molecule type" value="Genomic_DNA"/>
</dbReference>
<dbReference type="InterPro" id="IPR003837">
    <property type="entry name" value="GatC"/>
</dbReference>
<dbReference type="Gene3D" id="1.10.20.60">
    <property type="entry name" value="Glu-tRNAGln amidotransferase C subunit, N-terminal domain"/>
    <property type="match status" value="1"/>
</dbReference>
<dbReference type="GeneID" id="57132461"/>
<reference evidence="8 11" key="2">
    <citation type="submission" date="2018-02" db="EMBL/GenBank/DDBJ databases">
        <authorList>
            <person name="Rodrigo-Torres L."/>
            <person name="Arahal R. D."/>
            <person name="Lucena T."/>
        </authorList>
    </citation>
    <scope>NUCLEOTIDE SEQUENCE [LARGE SCALE GENOMIC DNA]</scope>
    <source>
        <strain evidence="8 11">CECT 9267</strain>
    </source>
</reference>
<dbReference type="GO" id="GO:0006450">
    <property type="term" value="P:regulation of translational fidelity"/>
    <property type="evidence" value="ECO:0007669"/>
    <property type="project" value="InterPro"/>
</dbReference>
<reference evidence="7 10" key="1">
    <citation type="submission" date="2016-09" db="EMBL/GenBank/DDBJ databases">
        <authorList>
            <person name="Inglin R.C."/>
        </authorList>
    </citation>
    <scope>NUCLEOTIDE SEQUENCE [LARGE SCALE GENOMIC DNA]</scope>
    <source>
        <strain evidence="7 10">RI-517</strain>
    </source>
</reference>
<organism evidence="8 11">
    <name type="scientific">Latilactobacillus sakei</name>
    <name type="common">Lactobacillus sakei</name>
    <dbReference type="NCBI Taxonomy" id="1599"/>
    <lineage>
        <taxon>Bacteria</taxon>
        <taxon>Bacillati</taxon>
        <taxon>Bacillota</taxon>
        <taxon>Bacilli</taxon>
        <taxon>Lactobacillales</taxon>
        <taxon>Lactobacillaceae</taxon>
        <taxon>Latilactobacillus</taxon>
    </lineage>
</organism>
<dbReference type="GO" id="GO:0070681">
    <property type="term" value="P:glutaminyl-tRNAGln biosynthesis via transamidation"/>
    <property type="evidence" value="ECO:0007669"/>
    <property type="project" value="TreeGrafter"/>
</dbReference>
<sequence>MIDKKQVQHVAELSKLAFSDEQLEQFTEQLADIMKMTDELNEVDTTGVPVTTHVNGLKNIVREDVAQPGTDREILMKNAPDSADGLLKVPAIMDKEEA</sequence>
<keyword evidence="6" id="KW-0648">Protein biosynthesis</keyword>
<dbReference type="Proteomes" id="UP000239650">
    <property type="component" value="Unassembled WGS sequence"/>
</dbReference>
<keyword evidence="6 8" id="KW-0436">Ligase</keyword>
<comment type="subunit">
    <text evidence="2 6">Heterotrimer of A, B and C subunits.</text>
</comment>
<evidence type="ECO:0000313" key="11">
    <source>
        <dbReference type="Proteomes" id="UP000239650"/>
    </source>
</evidence>
<comment type="catalytic activity">
    <reaction evidence="5 6">
        <text>L-glutamyl-tRNA(Gln) + L-glutamine + ATP + H2O = L-glutaminyl-tRNA(Gln) + L-glutamate + ADP + phosphate + H(+)</text>
        <dbReference type="Rhea" id="RHEA:17521"/>
        <dbReference type="Rhea" id="RHEA-COMP:9681"/>
        <dbReference type="Rhea" id="RHEA-COMP:9684"/>
        <dbReference type="ChEBI" id="CHEBI:15377"/>
        <dbReference type="ChEBI" id="CHEBI:15378"/>
        <dbReference type="ChEBI" id="CHEBI:29985"/>
        <dbReference type="ChEBI" id="CHEBI:30616"/>
        <dbReference type="ChEBI" id="CHEBI:43474"/>
        <dbReference type="ChEBI" id="CHEBI:58359"/>
        <dbReference type="ChEBI" id="CHEBI:78520"/>
        <dbReference type="ChEBI" id="CHEBI:78521"/>
        <dbReference type="ChEBI" id="CHEBI:456216"/>
    </reaction>
</comment>
<evidence type="ECO:0000313" key="9">
    <source>
        <dbReference type="EMBL" id="WGI18843.1"/>
    </source>
</evidence>
<dbReference type="RefSeq" id="WP_011375243.1">
    <property type="nucleotide sequence ID" value="NZ_AP017931.1"/>
</dbReference>
<evidence type="ECO:0000256" key="6">
    <source>
        <dbReference type="HAMAP-Rule" id="MF_00122"/>
    </source>
</evidence>
<dbReference type="EC" id="6.3.5.-" evidence="6"/>
<evidence type="ECO:0000256" key="5">
    <source>
        <dbReference type="ARBA" id="ARBA00047913"/>
    </source>
</evidence>
<dbReference type="InterPro" id="IPR036113">
    <property type="entry name" value="Asp/Glu-ADT_sf_sub_c"/>
</dbReference>
<evidence type="ECO:0000256" key="1">
    <source>
        <dbReference type="ARBA" id="ARBA00010757"/>
    </source>
</evidence>
<dbReference type="PANTHER" id="PTHR15004">
    <property type="entry name" value="GLUTAMYL-TRNA(GLN) AMIDOTRANSFERASE SUBUNIT C, MITOCHONDRIAL"/>
    <property type="match status" value="1"/>
</dbReference>